<comment type="caution">
    <text evidence="2">The sequence shown here is derived from an EMBL/GenBank/DDBJ whole genome shotgun (WGS) entry which is preliminary data.</text>
</comment>
<evidence type="ECO:0000259" key="1">
    <source>
        <dbReference type="Pfam" id="PF13529"/>
    </source>
</evidence>
<dbReference type="Gene3D" id="1.25.40.10">
    <property type="entry name" value="Tetratricopeptide repeat domain"/>
    <property type="match status" value="1"/>
</dbReference>
<dbReference type="SMART" id="SM00028">
    <property type="entry name" value="TPR"/>
    <property type="match status" value="2"/>
</dbReference>
<name>A0A7C1JT01_9CHLR</name>
<reference evidence="2" key="1">
    <citation type="journal article" date="2020" name="mSystems">
        <title>Genome- and Community-Level Interaction Insights into Carbon Utilization and Element Cycling Functions of Hydrothermarchaeota in Hydrothermal Sediment.</title>
        <authorList>
            <person name="Zhou Z."/>
            <person name="Liu Y."/>
            <person name="Xu W."/>
            <person name="Pan J."/>
            <person name="Luo Z.H."/>
            <person name="Li M."/>
        </authorList>
    </citation>
    <scope>NUCLEOTIDE SEQUENCE [LARGE SCALE GENOMIC DNA]</scope>
    <source>
        <strain evidence="2">SpSt-289</strain>
    </source>
</reference>
<proteinExistence type="predicted"/>
<gene>
    <name evidence="2" type="ORF">ENQ20_09060</name>
</gene>
<sequence>MTATGAAMVIGLGLWSDARFNSPRTGSLQPAVLALSTSTPLAATPLADGVPDEHSASLTSVEAATQVSLPASMPPWTPTPTAMPTSTPPPTPFPTRSIVPAQPSALLSGVRHEWQTWNNCGPATLAMNLSYYGSLLDQAAIGSVLRTSPDDKNVSPHELVDFARGQGYAAELYVNGNADLLKTLISNGFPVLLETWHERAPGDGIGHYRLAVGYDDATGQWTLYDSLDYTGLISLQPYAGIRMSYDRLDRFWKVFNRTFLLVHPVEQTPQVQAILAAHGFDPARMWRHAEARARAELEMDPADVFAWFNLGSSLTHQGRTAEAVVAFERAREIGLPERMLWYQFTPLEAYVAEGRPLDVLALTDAIFEETESVEELFYWRARAFLLLGDVAAAQEALTRSLELAPTFAPALALQQELSALNPLEHEERELRRES</sequence>
<dbReference type="EMBL" id="DSMG01000088">
    <property type="protein sequence ID" value="HDX31627.1"/>
    <property type="molecule type" value="Genomic_DNA"/>
</dbReference>
<organism evidence="2">
    <name type="scientific">Caldilinea aerophila</name>
    <dbReference type="NCBI Taxonomy" id="133453"/>
    <lineage>
        <taxon>Bacteria</taxon>
        <taxon>Bacillati</taxon>
        <taxon>Chloroflexota</taxon>
        <taxon>Caldilineae</taxon>
        <taxon>Caldilineales</taxon>
        <taxon>Caldilineaceae</taxon>
        <taxon>Caldilinea</taxon>
    </lineage>
</organism>
<dbReference type="AlphaFoldDB" id="A0A7C1JT01"/>
<dbReference type="Gene3D" id="3.90.70.10">
    <property type="entry name" value="Cysteine proteinases"/>
    <property type="match status" value="1"/>
</dbReference>
<dbReference type="InterPro" id="IPR011990">
    <property type="entry name" value="TPR-like_helical_dom_sf"/>
</dbReference>
<dbReference type="SUPFAM" id="SSF48452">
    <property type="entry name" value="TPR-like"/>
    <property type="match status" value="1"/>
</dbReference>
<protein>
    <recommendedName>
        <fullName evidence="1">Peptidase C39-like domain-containing protein</fullName>
    </recommendedName>
</protein>
<evidence type="ECO:0000313" key="2">
    <source>
        <dbReference type="EMBL" id="HDX31627.1"/>
    </source>
</evidence>
<accession>A0A7C1JT01</accession>
<dbReference type="InterPro" id="IPR019734">
    <property type="entry name" value="TPR_rpt"/>
</dbReference>
<dbReference type="Pfam" id="PF13529">
    <property type="entry name" value="Peptidase_C39_2"/>
    <property type="match status" value="1"/>
</dbReference>
<feature type="domain" description="Peptidase C39-like" evidence="1">
    <location>
        <begin position="113"/>
        <end position="226"/>
    </location>
</feature>
<dbReference type="Pfam" id="PF13181">
    <property type="entry name" value="TPR_8"/>
    <property type="match status" value="2"/>
</dbReference>
<dbReference type="InterPro" id="IPR039564">
    <property type="entry name" value="Peptidase_C39-like"/>
</dbReference>